<keyword evidence="6" id="KW-0472">Membrane</keyword>
<accession>A0A947GK43</accession>
<dbReference type="InterPro" id="IPR003688">
    <property type="entry name" value="TraG/VirD4"/>
</dbReference>
<dbReference type="AlphaFoldDB" id="A0A947GK43"/>
<dbReference type="Gene3D" id="3.40.50.300">
    <property type="entry name" value="P-loop containing nucleotide triphosphate hydrolases"/>
    <property type="match status" value="1"/>
</dbReference>
<gene>
    <name evidence="7" type="ORF">KL771_26825</name>
</gene>
<dbReference type="SUPFAM" id="SSF52540">
    <property type="entry name" value="P-loop containing nucleoside triphosphate hydrolases"/>
    <property type="match status" value="1"/>
</dbReference>
<keyword evidence="8" id="KW-1185">Reference proteome</keyword>
<proteinExistence type="inferred from homology"/>
<dbReference type="InterPro" id="IPR027417">
    <property type="entry name" value="P-loop_NTPase"/>
</dbReference>
<comment type="caution">
    <text evidence="7">The sequence shown here is derived from an EMBL/GenBank/DDBJ whole genome shotgun (WGS) entry which is preliminary data.</text>
</comment>
<reference evidence="7 8" key="1">
    <citation type="submission" date="2021-06" db="EMBL/GenBank/DDBJ databases">
        <authorList>
            <person name="Grouzdev D.S."/>
            <person name="Koziaeva V."/>
        </authorList>
    </citation>
    <scope>NUCLEOTIDE SEQUENCE [LARGE SCALE GENOMIC DNA]</scope>
    <source>
        <strain evidence="7 8">22</strain>
    </source>
</reference>
<evidence type="ECO:0000256" key="4">
    <source>
        <dbReference type="ARBA" id="ARBA00022692"/>
    </source>
</evidence>
<dbReference type="Pfam" id="PF02534">
    <property type="entry name" value="T4SS-DNA_transf"/>
    <property type="match status" value="1"/>
</dbReference>
<keyword evidence="4" id="KW-0812">Transmembrane</keyword>
<comment type="similarity">
    <text evidence="2">Belongs to the VirD4/TraG family.</text>
</comment>
<evidence type="ECO:0000256" key="1">
    <source>
        <dbReference type="ARBA" id="ARBA00004651"/>
    </source>
</evidence>
<organism evidence="7 8">
    <name type="scientific">Prosthecodimorpha staleyi</name>
    <dbReference type="NCBI Taxonomy" id="2840188"/>
    <lineage>
        <taxon>Bacteria</taxon>
        <taxon>Pseudomonadati</taxon>
        <taxon>Pseudomonadota</taxon>
        <taxon>Alphaproteobacteria</taxon>
        <taxon>Hyphomicrobiales</taxon>
        <taxon>Ancalomicrobiaceae</taxon>
        <taxon>Prosthecodimorpha</taxon>
    </lineage>
</organism>
<comment type="subcellular location">
    <subcellularLocation>
        <location evidence="1">Cell membrane</location>
        <topology evidence="1">Multi-pass membrane protein</topology>
    </subcellularLocation>
</comment>
<dbReference type="Proteomes" id="UP000766595">
    <property type="component" value="Unassembled WGS sequence"/>
</dbReference>
<dbReference type="InterPro" id="IPR051539">
    <property type="entry name" value="T4SS-coupling_protein"/>
</dbReference>
<keyword evidence="5" id="KW-1133">Transmembrane helix</keyword>
<dbReference type="GO" id="GO:0005886">
    <property type="term" value="C:plasma membrane"/>
    <property type="evidence" value="ECO:0007669"/>
    <property type="project" value="UniProtKB-SubCell"/>
</dbReference>
<dbReference type="PANTHER" id="PTHR37937">
    <property type="entry name" value="CONJUGATIVE TRANSFER: DNA TRANSPORT"/>
    <property type="match status" value="1"/>
</dbReference>
<dbReference type="EMBL" id="JAHHZF010000020">
    <property type="protein sequence ID" value="MBT9293104.1"/>
    <property type="molecule type" value="Genomic_DNA"/>
</dbReference>
<protein>
    <submittedName>
        <fullName evidence="7">Type IV secretory system conjugative DNA transfer family protein</fullName>
    </submittedName>
</protein>
<evidence type="ECO:0000256" key="6">
    <source>
        <dbReference type="ARBA" id="ARBA00023136"/>
    </source>
</evidence>
<dbReference type="PANTHER" id="PTHR37937:SF1">
    <property type="entry name" value="CONJUGATIVE TRANSFER: DNA TRANSPORT"/>
    <property type="match status" value="1"/>
</dbReference>
<evidence type="ECO:0000256" key="3">
    <source>
        <dbReference type="ARBA" id="ARBA00022475"/>
    </source>
</evidence>
<keyword evidence="3" id="KW-1003">Cell membrane</keyword>
<evidence type="ECO:0000313" key="7">
    <source>
        <dbReference type="EMBL" id="MBT9293104.1"/>
    </source>
</evidence>
<name>A0A947GK43_9HYPH</name>
<evidence type="ECO:0000256" key="2">
    <source>
        <dbReference type="ARBA" id="ARBA00008806"/>
    </source>
</evidence>
<evidence type="ECO:0000256" key="5">
    <source>
        <dbReference type="ARBA" id="ARBA00022989"/>
    </source>
</evidence>
<sequence>MYAGNRARERIREELGREVADAVYEAVAAGRDPGPIINRARKDLAARKEREALLANPPDIHGSATWPTAAELTKFLRPREAFDDPRSILLGAFCEEDSSALVGFVHWDDDGHLMTLAPSRQGKALTTIIPNLLRYRGSVIVLDPKSELYEATSAWRRANVGPVYRIAPFHDDRDPVTRGFPRHRYNPLTRIRTQSDARSLAEQLFPRDPKAPEFFAEDAVAFVTALIMHILDKAPPERAHLAAVRQATALPLPAFEALVGEMAKSGRASVRDAANNVLGKDKGRGVPNLRDTLNTKFSMWSADEIQRVVTGHDFDFEGLKDRPATVYIDVPFDLIEPHAAFIRMLFKSALDAMLRNRTVPKIPVLFLYDEFLSLGPFPEAQKAIRTHAGAGVRFWFFLQNVGDLKANYPNETWASFFNCAVKQYFGIDDDDTAGVVSRMLGPKTVAYRSTNAGANVSVQMGNWETDGSAGVSFSSGESVQFTGRPLLTPDEVQLLLSGWGADGTRESIVKLRGPRAFKAKITVWNESATCRARVGAYRDAGDRTG</sequence>
<dbReference type="CDD" id="cd01127">
    <property type="entry name" value="TrwB_TraG_TraD_VirD4"/>
    <property type="match status" value="1"/>
</dbReference>
<evidence type="ECO:0000313" key="8">
    <source>
        <dbReference type="Proteomes" id="UP000766595"/>
    </source>
</evidence>